<feature type="domain" description="Thioredoxin" evidence="3">
    <location>
        <begin position="653"/>
        <end position="769"/>
    </location>
</feature>
<feature type="domain" description="Thioredoxin" evidence="3">
    <location>
        <begin position="415"/>
        <end position="519"/>
    </location>
</feature>
<dbReference type="PRINTS" id="PR00625">
    <property type="entry name" value="JDOMAIN"/>
</dbReference>
<protein>
    <recommendedName>
        <fullName evidence="1">DnaJ homolog subfamily C member 10</fullName>
    </recommendedName>
</protein>
<dbReference type="Gene3D" id="3.40.30.10">
    <property type="entry name" value="Glutaredoxin"/>
    <property type="match status" value="5"/>
</dbReference>
<dbReference type="EnsemblMetazoa" id="XM_014392783.2">
    <property type="protein sequence ID" value="XP_014248269.1"/>
    <property type="gene ID" value="LOC106665957"/>
</dbReference>
<organism evidence="4 5">
    <name type="scientific">Cimex lectularius</name>
    <name type="common">Bed bug</name>
    <name type="synonym">Acanthia lectularia</name>
    <dbReference type="NCBI Taxonomy" id="79782"/>
    <lineage>
        <taxon>Eukaryota</taxon>
        <taxon>Metazoa</taxon>
        <taxon>Ecdysozoa</taxon>
        <taxon>Arthropoda</taxon>
        <taxon>Hexapoda</taxon>
        <taxon>Insecta</taxon>
        <taxon>Pterygota</taxon>
        <taxon>Neoptera</taxon>
        <taxon>Paraneoptera</taxon>
        <taxon>Hemiptera</taxon>
        <taxon>Heteroptera</taxon>
        <taxon>Panheteroptera</taxon>
        <taxon>Cimicomorpha</taxon>
        <taxon>Cimicidae</taxon>
        <taxon>Cimex</taxon>
    </lineage>
</organism>
<dbReference type="Proteomes" id="UP000494040">
    <property type="component" value="Unassembled WGS sequence"/>
</dbReference>
<dbReference type="GO" id="GO:0036498">
    <property type="term" value="P:IRE1-mediated unfolded protein response"/>
    <property type="evidence" value="ECO:0007669"/>
    <property type="project" value="TreeGrafter"/>
</dbReference>
<dbReference type="InterPro" id="IPR036249">
    <property type="entry name" value="Thioredoxin-like_sf"/>
</dbReference>
<dbReference type="RefSeq" id="XP_014248269.1">
    <property type="nucleotide sequence ID" value="XM_014392783.2"/>
</dbReference>
<dbReference type="SMART" id="SM00271">
    <property type="entry name" value="DnaJ"/>
    <property type="match status" value="1"/>
</dbReference>
<dbReference type="InterPro" id="IPR017937">
    <property type="entry name" value="Thioredoxin_CS"/>
</dbReference>
<dbReference type="CDD" id="cd06257">
    <property type="entry name" value="DnaJ"/>
    <property type="match status" value="1"/>
</dbReference>
<dbReference type="PANTHER" id="PTHR44340:SF1">
    <property type="entry name" value="DNAJ HOMOLOG SUBFAMILY C MEMBER 10"/>
    <property type="match status" value="1"/>
</dbReference>
<dbReference type="SUPFAM" id="SSF46565">
    <property type="entry name" value="Chaperone J-domain"/>
    <property type="match status" value="1"/>
</dbReference>
<evidence type="ECO:0000259" key="3">
    <source>
        <dbReference type="PROSITE" id="PS51352"/>
    </source>
</evidence>
<feature type="domain" description="J" evidence="2">
    <location>
        <begin position="24"/>
        <end position="89"/>
    </location>
</feature>
<dbReference type="InterPro" id="IPR052460">
    <property type="entry name" value="ER_disulfide_reductase"/>
</dbReference>
<dbReference type="OMA" id="APTWRKF"/>
<name>A0A8I6RMQ5_CIMLE</name>
<dbReference type="CDD" id="cd02961">
    <property type="entry name" value="PDI_a_family"/>
    <property type="match status" value="1"/>
</dbReference>
<dbReference type="GeneID" id="106665957"/>
<dbReference type="InterPro" id="IPR001623">
    <property type="entry name" value="DnaJ_domain"/>
</dbReference>
<dbReference type="PROSITE" id="PS51352">
    <property type="entry name" value="THIOREDOXIN_2"/>
    <property type="match status" value="4"/>
</dbReference>
<keyword evidence="5" id="KW-1185">Reference proteome</keyword>
<evidence type="ECO:0000259" key="2">
    <source>
        <dbReference type="PROSITE" id="PS50076"/>
    </source>
</evidence>
<dbReference type="PRINTS" id="PR00421">
    <property type="entry name" value="THIOREDOXIN"/>
</dbReference>
<dbReference type="InterPro" id="IPR036869">
    <property type="entry name" value="J_dom_sf"/>
</dbReference>
<proteinExistence type="predicted"/>
<sequence length="769" mass="88372">MLTDKTFILHIAILLSAQFVFGSNYYDLLGVSKSATHQEIRKAYKKLALILHPDKNSDDKNAQEKFLKITRAYEVLKDEAKRKHYDLHGDDVPYTHTKYQSYYYYEHQFGLYDDDPHVITLSGISDFENSVENMESSQWFIVFYSPLCMSCHHAAPMWSKLAEEMNGALSFGAVNCEDDWQICRHKADINAYPTYVLFPSRTTLVGSKNKEELRNFIIGRLTTDTVNVWTQNDWDQIKEKHNSWLLILKSNDHDKDNQKIVSAMMKGLIGVALIHCSHMPCSEFRNDENNGYAYLVKEHDTWSVNALENGEPQEIANQILTLLPSIENYDENMLEEYMNDLENGLQTPLLIYFHMGPSTKLDTEIKKLTATLPNFKIGRVNCGRYVNLCSSLSISRYPLFGLFKPGGGKEFYHGSLTIHGVSAFAKESSQAVNFWECGPEELKEKIKEGPTLVDFYAPWCPPCIKLLPELRKASLSFISSVITFATVDCTIHSDLCREHSVTSYPTTLLFNVTRKPLKMGSRTASSIKEFVEDTISPKVIELNEETFYETVGKKKINELWVVDFYMPWCGPCQQMEPQYRKLAKMMSDIKNVKISKVNCEEEQALCTRQRVQHYPHIRLYPMHSEGMLTVMIYSGYQRDAQSLRRWIYNYLPSSVKELQPETLRAAIRSGDPWLVDFYAPWCGHCVAFEPEFILVSQKLEGRVSTGKLDCERFYTFCQGIGINSYPTLKLFFKPFSEQGLIVESQNPSVIINTVNMYLGHDGHNAHDEL</sequence>
<dbReference type="PROSITE" id="PS00194">
    <property type="entry name" value="THIOREDOXIN_1"/>
    <property type="match status" value="2"/>
</dbReference>
<feature type="domain" description="Thioredoxin" evidence="3">
    <location>
        <begin position="107"/>
        <end position="222"/>
    </location>
</feature>
<evidence type="ECO:0000313" key="5">
    <source>
        <dbReference type="Proteomes" id="UP000494040"/>
    </source>
</evidence>
<dbReference type="GO" id="GO:0016671">
    <property type="term" value="F:oxidoreductase activity, acting on a sulfur group of donors, disulfide as acceptor"/>
    <property type="evidence" value="ECO:0007669"/>
    <property type="project" value="TreeGrafter"/>
</dbReference>
<dbReference type="GO" id="GO:0015035">
    <property type="term" value="F:protein-disulfide reductase activity"/>
    <property type="evidence" value="ECO:0007669"/>
    <property type="project" value="TreeGrafter"/>
</dbReference>
<dbReference type="SUPFAM" id="SSF52833">
    <property type="entry name" value="Thioredoxin-like"/>
    <property type="match status" value="5"/>
</dbReference>
<dbReference type="RefSeq" id="XP_014248271.1">
    <property type="nucleotide sequence ID" value="XM_014392785.2"/>
</dbReference>
<dbReference type="OrthoDB" id="5810603at2759"/>
<dbReference type="EnsemblMetazoa" id="XM_014392785.2">
    <property type="protein sequence ID" value="XP_014248271.1"/>
    <property type="gene ID" value="LOC106665957"/>
</dbReference>
<feature type="domain" description="Thioredoxin" evidence="3">
    <location>
        <begin position="521"/>
        <end position="652"/>
    </location>
</feature>
<dbReference type="PROSITE" id="PS50076">
    <property type="entry name" value="DNAJ_2"/>
    <property type="match status" value="1"/>
</dbReference>
<accession>A0A8I6RMQ5</accession>
<dbReference type="KEGG" id="clec:106665957"/>
<dbReference type="GO" id="GO:0051787">
    <property type="term" value="F:misfolded protein binding"/>
    <property type="evidence" value="ECO:0007669"/>
    <property type="project" value="TreeGrafter"/>
</dbReference>
<dbReference type="Gene3D" id="1.10.287.110">
    <property type="entry name" value="DnaJ domain"/>
    <property type="match status" value="1"/>
</dbReference>
<dbReference type="RefSeq" id="XP_014248270.1">
    <property type="nucleotide sequence ID" value="XM_014392784.2"/>
</dbReference>
<dbReference type="AlphaFoldDB" id="A0A8I6RMQ5"/>
<evidence type="ECO:0000313" key="4">
    <source>
        <dbReference type="EnsemblMetazoa" id="XP_014248270.1"/>
    </source>
</evidence>
<reference evidence="4" key="1">
    <citation type="submission" date="2022-01" db="UniProtKB">
        <authorList>
            <consortium name="EnsemblMetazoa"/>
        </authorList>
    </citation>
    <scope>IDENTIFICATION</scope>
</reference>
<evidence type="ECO:0000256" key="1">
    <source>
        <dbReference type="ARBA" id="ARBA00020920"/>
    </source>
</evidence>
<dbReference type="PANTHER" id="PTHR44340">
    <property type="entry name" value="DNAJ HOMOLOG SUBFAMILY C MEMBER 10"/>
    <property type="match status" value="1"/>
</dbReference>
<dbReference type="GO" id="GO:0005788">
    <property type="term" value="C:endoplasmic reticulum lumen"/>
    <property type="evidence" value="ECO:0007669"/>
    <property type="project" value="TreeGrafter"/>
</dbReference>
<dbReference type="EnsemblMetazoa" id="XM_014392784.2">
    <property type="protein sequence ID" value="XP_014248270.1"/>
    <property type="gene ID" value="LOC106665957"/>
</dbReference>
<dbReference type="InterPro" id="IPR013766">
    <property type="entry name" value="Thioredoxin_domain"/>
</dbReference>
<dbReference type="Pfam" id="PF00226">
    <property type="entry name" value="DnaJ"/>
    <property type="match status" value="1"/>
</dbReference>
<dbReference type="Pfam" id="PF00085">
    <property type="entry name" value="Thioredoxin"/>
    <property type="match status" value="4"/>
</dbReference>